<evidence type="ECO:0000313" key="1">
    <source>
        <dbReference type="EMBL" id="KAH3788230.1"/>
    </source>
</evidence>
<gene>
    <name evidence="1" type="ORF">DPMN_166365</name>
</gene>
<name>A0A9D4EWY2_DREPO</name>
<evidence type="ECO:0000313" key="2">
    <source>
        <dbReference type="Proteomes" id="UP000828390"/>
    </source>
</evidence>
<proteinExistence type="predicted"/>
<reference evidence="1" key="2">
    <citation type="submission" date="2020-11" db="EMBL/GenBank/DDBJ databases">
        <authorList>
            <person name="McCartney M.A."/>
            <person name="Auch B."/>
            <person name="Kono T."/>
            <person name="Mallez S."/>
            <person name="Becker A."/>
            <person name="Gohl D.M."/>
            <person name="Silverstein K.A.T."/>
            <person name="Koren S."/>
            <person name="Bechman K.B."/>
            <person name="Herman A."/>
            <person name="Abrahante J.E."/>
            <person name="Garbe J."/>
        </authorList>
    </citation>
    <scope>NUCLEOTIDE SEQUENCE</scope>
    <source>
        <strain evidence="1">Duluth1</strain>
        <tissue evidence="1">Whole animal</tissue>
    </source>
</reference>
<protein>
    <submittedName>
        <fullName evidence="1">Uncharacterized protein</fullName>
    </submittedName>
</protein>
<reference evidence="1" key="1">
    <citation type="journal article" date="2019" name="bioRxiv">
        <title>The Genome of the Zebra Mussel, Dreissena polymorpha: A Resource for Invasive Species Research.</title>
        <authorList>
            <person name="McCartney M.A."/>
            <person name="Auch B."/>
            <person name="Kono T."/>
            <person name="Mallez S."/>
            <person name="Zhang Y."/>
            <person name="Obille A."/>
            <person name="Becker A."/>
            <person name="Abrahante J.E."/>
            <person name="Garbe J."/>
            <person name="Badalamenti J.P."/>
            <person name="Herman A."/>
            <person name="Mangelson H."/>
            <person name="Liachko I."/>
            <person name="Sullivan S."/>
            <person name="Sone E.D."/>
            <person name="Koren S."/>
            <person name="Silverstein K.A.T."/>
            <person name="Beckman K.B."/>
            <person name="Gohl D.M."/>
        </authorList>
    </citation>
    <scope>NUCLEOTIDE SEQUENCE</scope>
    <source>
        <strain evidence="1">Duluth1</strain>
        <tissue evidence="1">Whole animal</tissue>
    </source>
</reference>
<organism evidence="1 2">
    <name type="scientific">Dreissena polymorpha</name>
    <name type="common">Zebra mussel</name>
    <name type="synonym">Mytilus polymorpha</name>
    <dbReference type="NCBI Taxonomy" id="45954"/>
    <lineage>
        <taxon>Eukaryota</taxon>
        <taxon>Metazoa</taxon>
        <taxon>Spiralia</taxon>
        <taxon>Lophotrochozoa</taxon>
        <taxon>Mollusca</taxon>
        <taxon>Bivalvia</taxon>
        <taxon>Autobranchia</taxon>
        <taxon>Heteroconchia</taxon>
        <taxon>Euheterodonta</taxon>
        <taxon>Imparidentia</taxon>
        <taxon>Neoheterodontei</taxon>
        <taxon>Myida</taxon>
        <taxon>Dreissenoidea</taxon>
        <taxon>Dreissenidae</taxon>
        <taxon>Dreissena</taxon>
    </lineage>
</organism>
<comment type="caution">
    <text evidence="1">The sequence shown here is derived from an EMBL/GenBank/DDBJ whole genome shotgun (WGS) entry which is preliminary data.</text>
</comment>
<sequence length="136" mass="15755">MVCCSIWHSVYGTSFNIQFTHNIVKFNMTDRTGGFSIKYPIPQSDVQCLGRAGRQDWSDQHHLFEIMLVVLVSYFWLDQLICIALFVRNNDVGGDQEITNHNVGCEANRRNPKIVVEKVYGCDIFHKTFCCLQKKY</sequence>
<dbReference type="AlphaFoldDB" id="A0A9D4EWY2"/>
<dbReference type="EMBL" id="JAIWYP010000008">
    <property type="protein sequence ID" value="KAH3788230.1"/>
    <property type="molecule type" value="Genomic_DNA"/>
</dbReference>
<keyword evidence="2" id="KW-1185">Reference proteome</keyword>
<dbReference type="Proteomes" id="UP000828390">
    <property type="component" value="Unassembled WGS sequence"/>
</dbReference>
<accession>A0A9D4EWY2</accession>